<dbReference type="EMBL" id="JAGTXO010000015">
    <property type="protein sequence ID" value="KAG8463652.1"/>
    <property type="molecule type" value="Genomic_DNA"/>
</dbReference>
<evidence type="ECO:0000256" key="9">
    <source>
        <dbReference type="RuleBase" id="RU361189"/>
    </source>
</evidence>
<comment type="function">
    <text evidence="9">Essential component of the vacuolar proton pump (V-ATPase), a multimeric enzyme that catalyzes the translocation of protons across the membranes. Required for assembly and activity of the V-ATPase.</text>
</comment>
<accession>A0A8J5XL84</accession>
<evidence type="ECO:0000256" key="6">
    <source>
        <dbReference type="ARBA" id="ARBA00022989"/>
    </source>
</evidence>
<evidence type="ECO:0000313" key="12">
    <source>
        <dbReference type="EMBL" id="KAG8463652.1"/>
    </source>
</evidence>
<dbReference type="PIRSF" id="PIRSF001293">
    <property type="entry name" value="ATP6V0A1"/>
    <property type="match status" value="1"/>
</dbReference>
<evidence type="ECO:0000256" key="10">
    <source>
        <dbReference type="SAM" id="Coils"/>
    </source>
</evidence>
<evidence type="ECO:0000256" key="3">
    <source>
        <dbReference type="ARBA" id="ARBA00022448"/>
    </source>
</evidence>
<comment type="subcellular location">
    <subcellularLocation>
        <location evidence="1">Membrane</location>
        <topology evidence="1">Multi-pass membrane protein</topology>
    </subcellularLocation>
</comment>
<organism evidence="12 13">
    <name type="scientific">Diacronema lutheri</name>
    <name type="common">Unicellular marine alga</name>
    <name type="synonym">Monochrysis lutheri</name>
    <dbReference type="NCBI Taxonomy" id="2081491"/>
    <lineage>
        <taxon>Eukaryota</taxon>
        <taxon>Haptista</taxon>
        <taxon>Haptophyta</taxon>
        <taxon>Pavlovophyceae</taxon>
        <taxon>Pavlovales</taxon>
        <taxon>Pavlovaceae</taxon>
        <taxon>Diacronema</taxon>
    </lineage>
</organism>
<evidence type="ECO:0000256" key="4">
    <source>
        <dbReference type="ARBA" id="ARBA00022692"/>
    </source>
</evidence>
<proteinExistence type="inferred from homology"/>
<evidence type="ECO:0000256" key="1">
    <source>
        <dbReference type="ARBA" id="ARBA00004141"/>
    </source>
</evidence>
<keyword evidence="13" id="KW-1185">Reference proteome</keyword>
<dbReference type="PANTHER" id="PTHR11629">
    <property type="entry name" value="VACUOLAR PROTON ATPASES"/>
    <property type="match status" value="1"/>
</dbReference>
<keyword evidence="4 9" id="KW-0812">Transmembrane</keyword>
<protein>
    <recommendedName>
        <fullName evidence="9">V-type proton ATPase subunit a</fullName>
    </recommendedName>
</protein>
<feature type="compositionally biased region" description="Low complexity" evidence="11">
    <location>
        <begin position="693"/>
        <end position="705"/>
    </location>
</feature>
<dbReference type="InterPro" id="IPR026028">
    <property type="entry name" value="V-type_ATPase_116kDa_su_euka"/>
</dbReference>
<feature type="region of interest" description="Disordered" evidence="11">
    <location>
        <begin position="677"/>
        <end position="706"/>
    </location>
</feature>
<dbReference type="InterPro" id="IPR002490">
    <property type="entry name" value="V-ATPase_116kDa_su"/>
</dbReference>
<sequence>MGSLFQSAHMKLVQIIERNDAARAVVAELGERGIFQFRDMNSGTTFFKRTFSDDVRRCDEIERRLGALKRALDQGDVRVMARHEEGLRVPLSELDASVSHYEAELRELSTQVGALRRNHNSLREQRLVLEVCGALYHGVVGASTSSAPARAAPAAFSAPAAASGAPAEQPSVLASLVFNEFATPSDDGLLQYIVGTMPRARAAAFERVVYRASRGNCMVHNVPVDDDDLLDPADTKAETFIEKNVVLVFFSGSVLRAKLSKICTFFALTRYRLPELAEQRRMLMSEVVDMLASSAIVLDRSIQIRRVTLDAVSHQWAEWRYTVRREKMTCNALNMCSFDPRRRVFIAEGWIAVDAEPELRDALAAAARKAGGETTPILNSVPTGLTPPTFIPCGKVTAAFQGLVDTYGVPKYREVNPGVFAVVLFPALFGIMFGDVGHGALLLVFALAMICNEKSIAKRRLDDIGDMCFGGRYILLFNALWAIYMGTLYNECFAVPMDAFGSRAVAAEADPTVGTYPWGIDPVWHHSANKIGFFNSYKMKLSIIFGVAHMFLGICCSLVNHLEYRKPASILFEFVPEVVFFLCIFGYLVFMIFLKWATPWEGGQGPMLLNVLIDMFMSPGTLNEKPLFPGQATVQLYLLGLAFISVPFLLLPKPLIGYYEHRRAQRSASASHYTMMAGESAPPAPQNPPPLSPASQPMGAAGGAPAEDEEEYSFTDEFVHQVIHTIEFVLGSISNTASYLRLWALSLAHSQLSELFWEKVMVGFAFNTPTGAQPNTVVNSIKTVVFTFVWIQLSFAVLMCMENLSSFLHALRLQWVEFQNKFYSGTGYAFSPFAFSAIGTLLDEES</sequence>
<feature type="transmembrane region" description="Helical" evidence="9">
    <location>
        <begin position="574"/>
        <end position="597"/>
    </location>
</feature>
<evidence type="ECO:0000313" key="13">
    <source>
        <dbReference type="Proteomes" id="UP000751190"/>
    </source>
</evidence>
<dbReference type="OrthoDB" id="10264220at2759"/>
<feature type="transmembrane region" description="Helical" evidence="9">
    <location>
        <begin position="419"/>
        <end position="448"/>
    </location>
</feature>
<comment type="similarity">
    <text evidence="2 9">Belongs to the V-ATPase 116 kDa subunit family.</text>
</comment>
<evidence type="ECO:0000256" key="2">
    <source>
        <dbReference type="ARBA" id="ARBA00009904"/>
    </source>
</evidence>
<evidence type="ECO:0000256" key="5">
    <source>
        <dbReference type="ARBA" id="ARBA00022781"/>
    </source>
</evidence>
<keyword evidence="6 9" id="KW-1133">Transmembrane helix</keyword>
<feature type="transmembrane region" description="Helical" evidence="9">
    <location>
        <begin position="636"/>
        <end position="656"/>
    </location>
</feature>
<feature type="coiled-coil region" evidence="10">
    <location>
        <begin position="91"/>
        <end position="125"/>
    </location>
</feature>
<name>A0A8J5XL84_DIALT</name>
<keyword evidence="3 9" id="KW-0813">Transport</keyword>
<gene>
    <name evidence="12" type="ORF">KFE25_003925</name>
</gene>
<dbReference type="GO" id="GO:0000220">
    <property type="term" value="C:vacuolar proton-transporting V-type ATPase, V0 domain"/>
    <property type="evidence" value="ECO:0007669"/>
    <property type="project" value="InterPro"/>
</dbReference>
<keyword evidence="10" id="KW-0175">Coiled coil</keyword>
<feature type="compositionally biased region" description="Pro residues" evidence="11">
    <location>
        <begin position="682"/>
        <end position="692"/>
    </location>
</feature>
<evidence type="ECO:0000256" key="8">
    <source>
        <dbReference type="ARBA" id="ARBA00023136"/>
    </source>
</evidence>
<evidence type="ECO:0000256" key="7">
    <source>
        <dbReference type="ARBA" id="ARBA00023065"/>
    </source>
</evidence>
<keyword evidence="5 9" id="KW-0375">Hydrogen ion transport</keyword>
<dbReference type="GO" id="GO:0007035">
    <property type="term" value="P:vacuolar acidification"/>
    <property type="evidence" value="ECO:0007669"/>
    <property type="project" value="TreeGrafter"/>
</dbReference>
<dbReference type="Proteomes" id="UP000751190">
    <property type="component" value="Unassembled WGS sequence"/>
</dbReference>
<dbReference type="PANTHER" id="PTHR11629:SF63">
    <property type="entry name" value="V-TYPE PROTON ATPASE SUBUNIT A"/>
    <property type="match status" value="1"/>
</dbReference>
<feature type="transmembrane region" description="Helical" evidence="9">
    <location>
        <begin position="543"/>
        <end position="562"/>
    </location>
</feature>
<feature type="transmembrane region" description="Helical" evidence="9">
    <location>
        <begin position="469"/>
        <end position="489"/>
    </location>
</feature>
<keyword evidence="8 9" id="KW-0472">Membrane</keyword>
<dbReference type="GO" id="GO:0051117">
    <property type="term" value="F:ATPase binding"/>
    <property type="evidence" value="ECO:0007669"/>
    <property type="project" value="TreeGrafter"/>
</dbReference>
<dbReference type="Pfam" id="PF01496">
    <property type="entry name" value="V_ATPase_I"/>
    <property type="match status" value="1"/>
</dbReference>
<reference evidence="12" key="1">
    <citation type="submission" date="2021-05" db="EMBL/GenBank/DDBJ databases">
        <title>The genome of the haptophyte Pavlova lutheri (Diacronema luteri, Pavlovales) - a model for lipid biosynthesis in eukaryotic algae.</title>
        <authorList>
            <person name="Hulatt C.J."/>
            <person name="Posewitz M.C."/>
        </authorList>
    </citation>
    <scope>NUCLEOTIDE SEQUENCE</scope>
    <source>
        <strain evidence="12">NIVA-4/92</strain>
    </source>
</reference>
<dbReference type="AlphaFoldDB" id="A0A8J5XL84"/>
<comment type="caution">
    <text evidence="12">The sequence shown here is derived from an EMBL/GenBank/DDBJ whole genome shotgun (WGS) entry which is preliminary data.</text>
</comment>
<dbReference type="GO" id="GO:0046961">
    <property type="term" value="F:proton-transporting ATPase activity, rotational mechanism"/>
    <property type="evidence" value="ECO:0007669"/>
    <property type="project" value="InterPro"/>
</dbReference>
<dbReference type="OMA" id="FYLWFFL"/>
<keyword evidence="7 9" id="KW-0406">Ion transport</keyword>
<evidence type="ECO:0000256" key="11">
    <source>
        <dbReference type="SAM" id="MobiDB-lite"/>
    </source>
</evidence>